<keyword evidence="14" id="KW-1185">Reference proteome</keyword>
<evidence type="ECO:0000256" key="3">
    <source>
        <dbReference type="ARBA" id="ARBA00022692"/>
    </source>
</evidence>
<evidence type="ECO:0000256" key="2">
    <source>
        <dbReference type="ARBA" id="ARBA00022475"/>
    </source>
</evidence>
<feature type="transmembrane region" description="Helical" evidence="12">
    <location>
        <begin position="75"/>
        <end position="94"/>
    </location>
</feature>
<keyword evidence="10" id="KW-1015">Disulfide bond</keyword>
<evidence type="ECO:0000256" key="4">
    <source>
        <dbReference type="ARBA" id="ARBA00022723"/>
    </source>
</evidence>
<dbReference type="AlphaFoldDB" id="A0A6M8SVC1"/>
<evidence type="ECO:0000256" key="7">
    <source>
        <dbReference type="ARBA" id="ARBA00023004"/>
    </source>
</evidence>
<feature type="transmembrane region" description="Helical" evidence="12">
    <location>
        <begin position="241"/>
        <end position="260"/>
    </location>
</feature>
<feature type="transmembrane region" description="Helical" evidence="12">
    <location>
        <begin position="167"/>
        <end position="186"/>
    </location>
</feature>
<keyword evidence="6" id="KW-0560">Oxidoreductase</keyword>
<accession>A0A6M8SVC1</accession>
<evidence type="ECO:0000256" key="11">
    <source>
        <dbReference type="ARBA" id="ARBA00023444"/>
    </source>
</evidence>
<keyword evidence="3 12" id="KW-0812">Transmembrane</keyword>
<keyword evidence="5 12" id="KW-1133">Transmembrane helix</keyword>
<gene>
    <name evidence="13" type="ORF">HQN60_04840</name>
</gene>
<dbReference type="Proteomes" id="UP000504844">
    <property type="component" value="Chromosome"/>
</dbReference>
<evidence type="ECO:0000256" key="12">
    <source>
        <dbReference type="SAM" id="Phobius"/>
    </source>
</evidence>
<feature type="transmembrane region" description="Helical" evidence="12">
    <location>
        <begin position="128"/>
        <end position="155"/>
    </location>
</feature>
<feature type="transmembrane region" description="Helical" evidence="12">
    <location>
        <begin position="300"/>
        <end position="318"/>
    </location>
</feature>
<keyword evidence="4" id="KW-0479">Metal-binding</keyword>
<evidence type="ECO:0000256" key="8">
    <source>
        <dbReference type="ARBA" id="ARBA00023133"/>
    </source>
</evidence>
<keyword evidence="8" id="KW-0350">Heme biosynthesis</keyword>
<dbReference type="InterPro" id="IPR050450">
    <property type="entry name" value="COX15/CtaA_HemeA_synthase"/>
</dbReference>
<evidence type="ECO:0000256" key="1">
    <source>
        <dbReference type="ARBA" id="ARBA00004141"/>
    </source>
</evidence>
<evidence type="ECO:0000256" key="10">
    <source>
        <dbReference type="ARBA" id="ARBA00023157"/>
    </source>
</evidence>
<dbReference type="PANTHER" id="PTHR35457">
    <property type="entry name" value="HEME A SYNTHASE"/>
    <property type="match status" value="1"/>
</dbReference>
<dbReference type="InterPro" id="IPR003780">
    <property type="entry name" value="COX15/CtaA_fam"/>
</dbReference>
<dbReference type="KEGG" id="dee:HQN60_04840"/>
<protein>
    <submittedName>
        <fullName evidence="13">COX15/CtaA family protein</fullName>
    </submittedName>
</protein>
<keyword evidence="9 12" id="KW-0472">Membrane</keyword>
<keyword evidence="2" id="KW-1003">Cell membrane</keyword>
<evidence type="ECO:0000256" key="5">
    <source>
        <dbReference type="ARBA" id="ARBA00022989"/>
    </source>
</evidence>
<name>A0A6M8SVC1_9NEIS</name>
<feature type="transmembrane region" description="Helical" evidence="12">
    <location>
        <begin position="101"/>
        <end position="122"/>
    </location>
</feature>
<reference evidence="13 14" key="1">
    <citation type="submission" date="2020-05" db="EMBL/GenBank/DDBJ databases">
        <title>Complete genome sequence of Deefgea sp. D17.</title>
        <authorList>
            <person name="Bae J.-W."/>
            <person name="Han J.E."/>
        </authorList>
    </citation>
    <scope>NUCLEOTIDE SEQUENCE [LARGE SCALE GENOMIC DNA]</scope>
    <source>
        <strain evidence="13 14">D17</strain>
    </source>
</reference>
<evidence type="ECO:0000256" key="6">
    <source>
        <dbReference type="ARBA" id="ARBA00023002"/>
    </source>
</evidence>
<keyword evidence="7" id="KW-0408">Iron</keyword>
<sequence>MIRALLLLTILWTFTLLMLGAYVRLTDAGLGCPDWPGCYGQLTAPDEPHEITQAEQTFGGEVHAGKGSKEMLHRYVAAGLGVLVLVLALAMVLWRQRLDRLPIWLIVLPVLLIVFQALLGMWTVTLKLMPVVVTAHLLGGMSLLALLVAMAGRIATPLPAAFAEVRSACYLALLLLTGQIILGGWVSTNYAGLACSTSVFCQNELAGHSGIWEAFRPDRLLGQTADGASLSLAHLAAIQSLHRLGAMLVLLVIGRLIYVLHQRSSRLALPLAAALLLQIGLGISNVLFSLPLPLAVAHNGGAALLLAMIVFIAARLPVAKYTAISRLDATWVRSSL</sequence>
<dbReference type="GO" id="GO:0046872">
    <property type="term" value="F:metal ion binding"/>
    <property type="evidence" value="ECO:0007669"/>
    <property type="project" value="UniProtKB-KW"/>
</dbReference>
<comment type="pathway">
    <text evidence="11">Porphyrin-containing compound metabolism.</text>
</comment>
<dbReference type="Pfam" id="PF02628">
    <property type="entry name" value="COX15-CtaA"/>
    <property type="match status" value="1"/>
</dbReference>
<comment type="subcellular location">
    <subcellularLocation>
        <location evidence="1">Membrane</location>
        <topology evidence="1">Multi-pass membrane protein</topology>
    </subcellularLocation>
</comment>
<evidence type="ECO:0000313" key="14">
    <source>
        <dbReference type="Proteomes" id="UP000504844"/>
    </source>
</evidence>
<evidence type="ECO:0000256" key="9">
    <source>
        <dbReference type="ARBA" id="ARBA00023136"/>
    </source>
</evidence>
<dbReference type="GO" id="GO:0016491">
    <property type="term" value="F:oxidoreductase activity"/>
    <property type="evidence" value="ECO:0007669"/>
    <property type="project" value="UniProtKB-KW"/>
</dbReference>
<evidence type="ECO:0000313" key="13">
    <source>
        <dbReference type="EMBL" id="QKJ68104.1"/>
    </source>
</evidence>
<proteinExistence type="predicted"/>
<dbReference type="EMBL" id="CP054143">
    <property type="protein sequence ID" value="QKJ68104.1"/>
    <property type="molecule type" value="Genomic_DNA"/>
</dbReference>
<organism evidence="13 14">
    <name type="scientific">Deefgea piscis</name>
    <dbReference type="NCBI Taxonomy" id="2739061"/>
    <lineage>
        <taxon>Bacteria</taxon>
        <taxon>Pseudomonadati</taxon>
        <taxon>Pseudomonadota</taxon>
        <taxon>Betaproteobacteria</taxon>
        <taxon>Neisseriales</taxon>
        <taxon>Chitinibacteraceae</taxon>
        <taxon>Deefgea</taxon>
    </lineage>
</organism>
<dbReference type="PANTHER" id="PTHR35457:SF1">
    <property type="entry name" value="HEME A SYNTHASE"/>
    <property type="match status" value="1"/>
</dbReference>
<feature type="transmembrane region" description="Helical" evidence="12">
    <location>
        <begin position="267"/>
        <end position="288"/>
    </location>
</feature>
<dbReference type="GO" id="GO:0006784">
    <property type="term" value="P:heme A biosynthetic process"/>
    <property type="evidence" value="ECO:0007669"/>
    <property type="project" value="InterPro"/>
</dbReference>
<dbReference type="GO" id="GO:0016020">
    <property type="term" value="C:membrane"/>
    <property type="evidence" value="ECO:0007669"/>
    <property type="project" value="UniProtKB-SubCell"/>
</dbReference>